<comment type="caution">
    <text evidence="2">The sequence shown here is derived from an EMBL/GenBank/DDBJ whole genome shotgun (WGS) entry which is preliminary data.</text>
</comment>
<protein>
    <recommendedName>
        <fullName evidence="4">Secreted protein</fullName>
    </recommendedName>
</protein>
<dbReference type="Proteomes" id="UP001175228">
    <property type="component" value="Unassembled WGS sequence"/>
</dbReference>
<keyword evidence="3" id="KW-1185">Reference proteome</keyword>
<reference evidence="2" key="1">
    <citation type="submission" date="2023-06" db="EMBL/GenBank/DDBJ databases">
        <authorList>
            <consortium name="Lawrence Berkeley National Laboratory"/>
            <person name="Ahrendt S."/>
            <person name="Sahu N."/>
            <person name="Indic B."/>
            <person name="Wong-Bajracharya J."/>
            <person name="Merenyi Z."/>
            <person name="Ke H.-M."/>
            <person name="Monk M."/>
            <person name="Kocsube S."/>
            <person name="Drula E."/>
            <person name="Lipzen A."/>
            <person name="Balint B."/>
            <person name="Henrissat B."/>
            <person name="Andreopoulos B."/>
            <person name="Martin F.M."/>
            <person name="Harder C.B."/>
            <person name="Rigling D."/>
            <person name="Ford K.L."/>
            <person name="Foster G.D."/>
            <person name="Pangilinan J."/>
            <person name="Papanicolaou A."/>
            <person name="Barry K."/>
            <person name="LaButti K."/>
            <person name="Viragh M."/>
            <person name="Koriabine M."/>
            <person name="Yan M."/>
            <person name="Riley R."/>
            <person name="Champramary S."/>
            <person name="Plett K.L."/>
            <person name="Tsai I.J."/>
            <person name="Slot J."/>
            <person name="Sipos G."/>
            <person name="Plett J."/>
            <person name="Nagy L.G."/>
            <person name="Grigoriev I.V."/>
        </authorList>
    </citation>
    <scope>NUCLEOTIDE SEQUENCE</scope>
    <source>
        <strain evidence="2">HWK02</strain>
    </source>
</reference>
<gene>
    <name evidence="2" type="ORF">EDD18DRAFT_154925</name>
</gene>
<accession>A0AA39Q8U0</accession>
<evidence type="ECO:0008006" key="4">
    <source>
        <dbReference type="Google" id="ProtNLM"/>
    </source>
</evidence>
<proteinExistence type="predicted"/>
<evidence type="ECO:0000313" key="3">
    <source>
        <dbReference type="Proteomes" id="UP001175228"/>
    </source>
</evidence>
<evidence type="ECO:0000313" key="2">
    <source>
        <dbReference type="EMBL" id="KAK0497466.1"/>
    </source>
</evidence>
<name>A0AA39Q8U0_9AGAR</name>
<organism evidence="2 3">
    <name type="scientific">Armillaria luteobubalina</name>
    <dbReference type="NCBI Taxonomy" id="153913"/>
    <lineage>
        <taxon>Eukaryota</taxon>
        <taxon>Fungi</taxon>
        <taxon>Dikarya</taxon>
        <taxon>Basidiomycota</taxon>
        <taxon>Agaricomycotina</taxon>
        <taxon>Agaricomycetes</taxon>
        <taxon>Agaricomycetidae</taxon>
        <taxon>Agaricales</taxon>
        <taxon>Marasmiineae</taxon>
        <taxon>Physalacriaceae</taxon>
        <taxon>Armillaria</taxon>
    </lineage>
</organism>
<feature type="chain" id="PRO_5041212132" description="Secreted protein" evidence="1">
    <location>
        <begin position="29"/>
        <end position="105"/>
    </location>
</feature>
<keyword evidence="1" id="KW-0732">Signal</keyword>
<dbReference type="AlphaFoldDB" id="A0AA39Q8U0"/>
<evidence type="ECO:0000256" key="1">
    <source>
        <dbReference type="SAM" id="SignalP"/>
    </source>
</evidence>
<dbReference type="EMBL" id="JAUEPU010000013">
    <property type="protein sequence ID" value="KAK0497466.1"/>
    <property type="molecule type" value="Genomic_DNA"/>
</dbReference>
<feature type="signal peptide" evidence="1">
    <location>
        <begin position="1"/>
        <end position="28"/>
    </location>
</feature>
<sequence>MPPPHLNAVGGRLRLILAIFNHATTSWASLHDYRGLTTTFDRGLVCPAPSLRSLGVCNTEYPGMPPHFELVISFDVCHRPLPRQVFKRRFHGQFNCLAQFYASTT</sequence>